<evidence type="ECO:0000313" key="2">
    <source>
        <dbReference type="EMBL" id="MBF9239777.1"/>
    </source>
</evidence>
<keyword evidence="3" id="KW-1185">Reference proteome</keyword>
<organism evidence="2 3">
    <name type="scientific">Hymenobacter jeongseonensis</name>
    <dbReference type="NCBI Taxonomy" id="2791027"/>
    <lineage>
        <taxon>Bacteria</taxon>
        <taxon>Pseudomonadati</taxon>
        <taxon>Bacteroidota</taxon>
        <taxon>Cytophagia</taxon>
        <taxon>Cytophagales</taxon>
        <taxon>Hymenobacteraceae</taxon>
        <taxon>Hymenobacter</taxon>
    </lineage>
</organism>
<proteinExistence type="predicted"/>
<dbReference type="Pfam" id="PF14339">
    <property type="entry name" value="DUF4394"/>
    <property type="match status" value="2"/>
</dbReference>
<evidence type="ECO:0000313" key="3">
    <source>
        <dbReference type="Proteomes" id="UP000597617"/>
    </source>
</evidence>
<dbReference type="Proteomes" id="UP000597617">
    <property type="component" value="Unassembled WGS sequence"/>
</dbReference>
<reference evidence="2 3" key="1">
    <citation type="submission" date="2020-11" db="EMBL/GenBank/DDBJ databases">
        <authorList>
            <person name="Kim M.K."/>
        </authorList>
    </citation>
    <scope>NUCLEOTIDE SEQUENCE [LARGE SCALE GENOMIC DNA]</scope>
    <source>
        <strain evidence="2 3">BT683</strain>
    </source>
</reference>
<feature type="domain" description="DUF4394" evidence="1">
    <location>
        <begin position="279"/>
        <end position="485"/>
    </location>
</feature>
<feature type="domain" description="DUF4394" evidence="1">
    <location>
        <begin position="43"/>
        <end position="262"/>
    </location>
</feature>
<protein>
    <submittedName>
        <fullName evidence="2">DUF4394 domain-containing protein</fullName>
    </submittedName>
</protein>
<dbReference type="SUPFAM" id="SSF82171">
    <property type="entry name" value="DPP6 N-terminal domain-like"/>
    <property type="match status" value="1"/>
</dbReference>
<name>A0ABS0IN26_9BACT</name>
<accession>A0ABS0IN26</accession>
<gene>
    <name evidence="2" type="ORF">I2I05_20455</name>
</gene>
<evidence type="ECO:0000259" key="1">
    <source>
        <dbReference type="Pfam" id="PF14339"/>
    </source>
</evidence>
<dbReference type="InterPro" id="IPR025507">
    <property type="entry name" value="DUF4394"/>
</dbReference>
<comment type="caution">
    <text evidence="2">The sequence shown here is derived from an EMBL/GenBank/DDBJ whole genome shotgun (WGS) entry which is preliminary data.</text>
</comment>
<sequence>MAGCEQALDDVSHAQAGSAPGVSDAKRPDLSFAFYALAGGVQLDAFNGADPERVVNSAPITGLQAGETILAIDFRPATGQLYGLGSTSRLYVLDPQTGAARAIGTGPFAPALTGAVAGFDFNPTVDRIRVVTAEGQNLRLNPETGTVAAVDGPVNGAVGARIAAVAYTNNVAGAATTTLYDLDVAGQKLYRQDPPNNGTLVEVGDLKLKVTGDGGFDIAPGSNQALGLFEVNQKATLFAVDLATGDARILAKYDKRLLYTGLAIPTLPVAYAVSPANALLIFNPTAPATAVAKPITGLQPGESVLGLDFRPVNGQLFAVGSTSRLYTLNAASGVATLVAALSVPLAGTAFGVDFNPSVDRLRVVSNTGQNLRINPLTGAATVDGPLNPGSPMVTGAAYTNNVATATTTLLYGLDAATDQLVLQSPPNNGTLTAVGPLGVDVDAAAGFDIGGTSGRAYALLTSAGRTQLYHVNTQTGAAQSLGAFSGPATGFTIGLGF</sequence>
<dbReference type="EMBL" id="JADQDQ010000017">
    <property type="protein sequence ID" value="MBF9239777.1"/>
    <property type="molecule type" value="Genomic_DNA"/>
</dbReference>